<evidence type="ECO:0000256" key="2">
    <source>
        <dbReference type="ARBA" id="ARBA00007520"/>
    </source>
</evidence>
<keyword evidence="7" id="KW-0325">Glycoprotein</keyword>
<keyword evidence="6 8" id="KW-0472">Membrane</keyword>
<dbReference type="GO" id="GO:0022857">
    <property type="term" value="F:transmembrane transporter activity"/>
    <property type="evidence" value="ECO:0007669"/>
    <property type="project" value="InterPro"/>
</dbReference>
<protein>
    <recommendedName>
        <fullName evidence="9">Major facilitator superfamily (MFS) profile domain-containing protein</fullName>
    </recommendedName>
</protein>
<feature type="transmembrane region" description="Helical" evidence="8">
    <location>
        <begin position="481"/>
        <end position="501"/>
    </location>
</feature>
<feature type="transmembrane region" description="Helical" evidence="8">
    <location>
        <begin position="407"/>
        <end position="431"/>
    </location>
</feature>
<dbReference type="InterPro" id="IPR036259">
    <property type="entry name" value="MFS_trans_sf"/>
</dbReference>
<dbReference type="InterPro" id="IPR020846">
    <property type="entry name" value="MFS_dom"/>
</dbReference>
<name>X0GXY8_FUSOX</name>
<dbReference type="OrthoDB" id="10021397at2759"/>
<feature type="transmembrane region" description="Helical" evidence="8">
    <location>
        <begin position="344"/>
        <end position="362"/>
    </location>
</feature>
<evidence type="ECO:0000256" key="4">
    <source>
        <dbReference type="ARBA" id="ARBA00022692"/>
    </source>
</evidence>
<feature type="transmembrane region" description="Helical" evidence="8">
    <location>
        <begin position="12"/>
        <end position="40"/>
    </location>
</feature>
<accession>X0GXY8</accession>
<dbReference type="PANTHER" id="PTHR23501">
    <property type="entry name" value="MAJOR FACILITATOR SUPERFAMILY"/>
    <property type="match status" value="1"/>
</dbReference>
<feature type="transmembrane region" description="Helical" evidence="8">
    <location>
        <begin position="167"/>
        <end position="189"/>
    </location>
</feature>
<evidence type="ECO:0000259" key="9">
    <source>
        <dbReference type="PROSITE" id="PS50850"/>
    </source>
</evidence>
<feature type="domain" description="Major facilitator superfamily (MFS) profile" evidence="9">
    <location>
        <begin position="17"/>
        <end position="491"/>
    </location>
</feature>
<comment type="subcellular location">
    <subcellularLocation>
        <location evidence="1">Membrane</location>
        <topology evidence="1">Multi-pass membrane protein</topology>
    </subcellularLocation>
</comment>
<dbReference type="InterPro" id="IPR011701">
    <property type="entry name" value="MFS"/>
</dbReference>
<organism evidence="10">
    <name type="scientific">Fusarium oxysporum f. sp. conglutinans race 2 54008</name>
    <dbReference type="NCBI Taxonomy" id="1089457"/>
    <lineage>
        <taxon>Eukaryota</taxon>
        <taxon>Fungi</taxon>
        <taxon>Dikarya</taxon>
        <taxon>Ascomycota</taxon>
        <taxon>Pezizomycotina</taxon>
        <taxon>Sordariomycetes</taxon>
        <taxon>Hypocreomycetidae</taxon>
        <taxon>Hypocreales</taxon>
        <taxon>Nectriaceae</taxon>
        <taxon>Fusarium</taxon>
        <taxon>Fusarium oxysporum species complex</taxon>
    </lineage>
</organism>
<feature type="transmembrane region" description="Helical" evidence="8">
    <location>
        <begin position="139"/>
        <end position="161"/>
    </location>
</feature>
<feature type="transmembrane region" description="Helical" evidence="8">
    <location>
        <begin position="315"/>
        <end position="337"/>
    </location>
</feature>
<dbReference type="GO" id="GO:0005886">
    <property type="term" value="C:plasma membrane"/>
    <property type="evidence" value="ECO:0007669"/>
    <property type="project" value="TreeGrafter"/>
</dbReference>
<reference evidence="10" key="2">
    <citation type="submission" date="2014-03" db="EMBL/GenBank/DDBJ databases">
        <title>The Genome Annotation of Fusarium oxysporum PHW808.</title>
        <authorList>
            <consortium name="The Broad Institute Genomics Platform"/>
            <person name="Ma L.-J."/>
            <person name="Corby-Kistler H."/>
            <person name="Broz K."/>
            <person name="Gale L.R."/>
            <person name="Jonkers W."/>
            <person name="O'Donnell K."/>
            <person name="Ploetz R."/>
            <person name="Steinberg C."/>
            <person name="Schwartz D.C."/>
            <person name="VanEtten H."/>
            <person name="Zhou S."/>
            <person name="Young S.K."/>
            <person name="Zeng Q."/>
            <person name="Gargeya S."/>
            <person name="Fitzgerald M."/>
            <person name="Abouelleil A."/>
            <person name="Alvarado L."/>
            <person name="Chapman S.B."/>
            <person name="Gainer-Dewar J."/>
            <person name="Goldberg J."/>
            <person name="Griggs A."/>
            <person name="Gujja S."/>
            <person name="Hansen M."/>
            <person name="Howarth C."/>
            <person name="Imamovic A."/>
            <person name="Ireland A."/>
            <person name="Larimer J."/>
            <person name="McCowan C."/>
            <person name="Murphy C."/>
            <person name="Pearson M."/>
            <person name="Poon T.W."/>
            <person name="Priest M."/>
            <person name="Roberts A."/>
            <person name="Saif S."/>
            <person name="Shea T."/>
            <person name="Sykes S."/>
            <person name="Wortman J."/>
            <person name="Nusbaum C."/>
            <person name="Birren B."/>
        </authorList>
    </citation>
    <scope>NUCLEOTIDE SEQUENCE</scope>
    <source>
        <strain evidence="10">54008</strain>
    </source>
</reference>
<dbReference type="PANTHER" id="PTHR23501:SF193">
    <property type="entry name" value="MULTIDRUG TRANSPORTER, PUTATIVE (AFU_ORTHOLOGUE AFUA_8G00940)-RELATED"/>
    <property type="match status" value="1"/>
</dbReference>
<dbReference type="FunFam" id="1.20.1250.20:FF:000196">
    <property type="entry name" value="MFS toxin efflux pump (AflT)"/>
    <property type="match status" value="1"/>
</dbReference>
<dbReference type="CDD" id="cd17502">
    <property type="entry name" value="MFS_Azr1_MDR_like"/>
    <property type="match status" value="1"/>
</dbReference>
<dbReference type="PROSITE" id="PS50850">
    <property type="entry name" value="MFS"/>
    <property type="match status" value="1"/>
</dbReference>
<proteinExistence type="inferred from homology"/>
<keyword evidence="4 8" id="KW-0812">Transmembrane</keyword>
<dbReference type="Proteomes" id="UP000030676">
    <property type="component" value="Unassembled WGS sequence"/>
</dbReference>
<comment type="similarity">
    <text evidence="2">Belongs to the major facilitator superfamily. TCR/Tet family.</text>
</comment>
<reference evidence="10" key="1">
    <citation type="submission" date="2011-11" db="EMBL/GenBank/DDBJ databases">
        <title>The Genome Sequence of Fusarium oxysporum PHW808.</title>
        <authorList>
            <consortium name="The Broad Institute Genome Sequencing Platform"/>
            <person name="Ma L.-J."/>
            <person name="Gale L.R."/>
            <person name="Schwartz D.C."/>
            <person name="Zhou S."/>
            <person name="Corby-Kistler H."/>
            <person name="Young S.K."/>
            <person name="Zeng Q."/>
            <person name="Gargeya S."/>
            <person name="Fitzgerald M."/>
            <person name="Haas B."/>
            <person name="Abouelleil A."/>
            <person name="Alvarado L."/>
            <person name="Arachchi H.M."/>
            <person name="Berlin A."/>
            <person name="Brown A."/>
            <person name="Chapman S.B."/>
            <person name="Chen Z."/>
            <person name="Dunbar C."/>
            <person name="Freedman E."/>
            <person name="Gearin G."/>
            <person name="Goldberg J."/>
            <person name="Griggs A."/>
            <person name="Gujja S."/>
            <person name="Heiman D."/>
            <person name="Howarth C."/>
            <person name="Larson L."/>
            <person name="Lui A."/>
            <person name="MacDonald P.J.P."/>
            <person name="Montmayeur A."/>
            <person name="Murphy C."/>
            <person name="Neiman D."/>
            <person name="Pearson M."/>
            <person name="Priest M."/>
            <person name="Roberts A."/>
            <person name="Saif S."/>
            <person name="Shea T."/>
            <person name="Shenoy N."/>
            <person name="Sisk P."/>
            <person name="Stolte C."/>
            <person name="Sykes S."/>
            <person name="Wortman J."/>
            <person name="Nusbaum C."/>
            <person name="Birren B."/>
        </authorList>
    </citation>
    <scope>NUCLEOTIDE SEQUENCE [LARGE SCALE GENOMIC DNA]</scope>
    <source>
        <strain evidence="10">54008</strain>
    </source>
</reference>
<feature type="transmembrane region" description="Helical" evidence="8">
    <location>
        <begin position="107"/>
        <end position="132"/>
    </location>
</feature>
<evidence type="ECO:0000256" key="6">
    <source>
        <dbReference type="ARBA" id="ARBA00023136"/>
    </source>
</evidence>
<feature type="transmembrane region" description="Helical" evidence="8">
    <location>
        <begin position="210"/>
        <end position="229"/>
    </location>
</feature>
<feature type="transmembrane region" description="Helical" evidence="8">
    <location>
        <begin position="374"/>
        <end position="395"/>
    </location>
</feature>
<feature type="transmembrane region" description="Helical" evidence="8">
    <location>
        <begin position="280"/>
        <end position="303"/>
    </location>
</feature>
<evidence type="ECO:0000256" key="5">
    <source>
        <dbReference type="ARBA" id="ARBA00022989"/>
    </source>
</evidence>
<dbReference type="Gene3D" id="1.20.1250.20">
    <property type="entry name" value="MFS general substrate transporter like domains"/>
    <property type="match status" value="2"/>
</dbReference>
<dbReference type="SUPFAM" id="SSF103473">
    <property type="entry name" value="MFS general substrate transporter"/>
    <property type="match status" value="1"/>
</dbReference>
<dbReference type="AlphaFoldDB" id="X0GXY8"/>
<gene>
    <name evidence="10" type="ORF">FOPG_18996</name>
</gene>
<evidence type="ECO:0000256" key="7">
    <source>
        <dbReference type="ARBA" id="ARBA00023180"/>
    </source>
</evidence>
<feature type="transmembrane region" description="Helical" evidence="8">
    <location>
        <begin position="81"/>
        <end position="101"/>
    </location>
</feature>
<feature type="transmembrane region" description="Helical" evidence="8">
    <location>
        <begin position="241"/>
        <end position="260"/>
    </location>
</feature>
<evidence type="ECO:0000256" key="3">
    <source>
        <dbReference type="ARBA" id="ARBA00022448"/>
    </source>
</evidence>
<sequence>MTKDSSGYVTGLKLVILMTSITLAAFLMLLDTAIVVIAIPRITTEFHSLQDIGWYGISYNLASAALLPMSGKLYTYFKLKWTFLVFLVLLEIGSLICGVATSSNMLIIGRAITGFGSSGIQNGAFTIIAASVYPEWRPVLTGIVMGGAQLGQVVGPLAGGILTESTTWRWCFFINLPFGGFCAVLLSLVHIPDRRFRIDDSALTIVTSKLDLTGFFIFAPCTIMFLLALQCGGVDFPWDSVTIIGLFCGSGVTLLIFMYWENRAGYSAMIPFPVIRQREVWMSCLVILFLFSTVFVTSFYFPIYFQSVKGVSPLMSGVAILPIILSQLAFAVISGVLAQKSGYYMPFAVISAVMLTVGNGLLSTLGPHTPTAKWAGYQIMVGSARGMGMQMPIIAVQSNTATEITSIAIAMLVFSQTFGGAITITIADIIFKNKVKAELMERLPHSDADSIINAGATAIRHIVSEENVSSVVAAYAKSVNVTFYLAIAASGAMFLTSWGIGWKDIRKKTSLEESHVA</sequence>
<keyword evidence="3" id="KW-0813">Transport</keyword>
<dbReference type="HOGENOM" id="CLU_000960_22_1_1"/>
<evidence type="ECO:0000313" key="10">
    <source>
        <dbReference type="EMBL" id="EXL64750.1"/>
    </source>
</evidence>
<dbReference type="Pfam" id="PF07690">
    <property type="entry name" value="MFS_1"/>
    <property type="match status" value="1"/>
</dbReference>
<keyword evidence="5 8" id="KW-1133">Transmembrane helix</keyword>
<evidence type="ECO:0000256" key="8">
    <source>
        <dbReference type="SAM" id="Phobius"/>
    </source>
</evidence>
<evidence type="ECO:0000256" key="1">
    <source>
        <dbReference type="ARBA" id="ARBA00004141"/>
    </source>
</evidence>
<dbReference type="EMBL" id="KK033914">
    <property type="protein sequence ID" value="EXL64750.1"/>
    <property type="molecule type" value="Genomic_DNA"/>
</dbReference>